<evidence type="ECO:0000313" key="6">
    <source>
        <dbReference type="Proteomes" id="UP001379533"/>
    </source>
</evidence>
<dbReference type="PANTHER" id="PTHR12159:SF9">
    <property type="entry name" value="G_T MISMATCH-SPECIFIC THYMINE DNA GLYCOSYLASE"/>
    <property type="match status" value="1"/>
</dbReference>
<evidence type="ECO:0000256" key="1">
    <source>
        <dbReference type="ARBA" id="ARBA00022763"/>
    </source>
</evidence>
<reference evidence="5 6" key="1">
    <citation type="submission" date="2021-12" db="EMBL/GenBank/DDBJ databases">
        <title>Discovery of the Pendulisporaceae a myxobacterial family with distinct sporulation behavior and unique specialized metabolism.</title>
        <authorList>
            <person name="Garcia R."/>
            <person name="Popoff A."/>
            <person name="Bader C.D."/>
            <person name="Loehr J."/>
            <person name="Walesch S."/>
            <person name="Walt C."/>
            <person name="Boldt J."/>
            <person name="Bunk B."/>
            <person name="Haeckl F.J.F.P.J."/>
            <person name="Gunesch A.P."/>
            <person name="Birkelbach J."/>
            <person name="Nuebel U."/>
            <person name="Pietschmann T."/>
            <person name="Bach T."/>
            <person name="Mueller R."/>
        </authorList>
    </citation>
    <scope>NUCLEOTIDE SEQUENCE [LARGE SCALE GENOMIC DNA]</scope>
    <source>
        <strain evidence="5 6">MSr12523</strain>
    </source>
</reference>
<dbReference type="EMBL" id="CP089982">
    <property type="protein sequence ID" value="WXA95018.1"/>
    <property type="molecule type" value="Genomic_DNA"/>
</dbReference>
<evidence type="ECO:0000256" key="2">
    <source>
        <dbReference type="ARBA" id="ARBA00022801"/>
    </source>
</evidence>
<dbReference type="Proteomes" id="UP001379533">
    <property type="component" value="Chromosome"/>
</dbReference>
<evidence type="ECO:0000256" key="3">
    <source>
        <dbReference type="ARBA" id="ARBA00023204"/>
    </source>
</evidence>
<dbReference type="InterPro" id="IPR005122">
    <property type="entry name" value="Uracil-DNA_glycosylase-like"/>
</dbReference>
<dbReference type="PANTHER" id="PTHR12159">
    <property type="entry name" value="G/T AND G/U MISMATCH-SPECIFIC DNA GLYCOSYLASE"/>
    <property type="match status" value="1"/>
</dbReference>
<gene>
    <name evidence="5" type="ORF">LZC95_52435</name>
</gene>
<keyword evidence="6" id="KW-1185">Reference proteome</keyword>
<sequence length="183" mass="20376">MVPPVTASVHRRDPVPDIIADDLDVLFVGINPGFASARAGHHFANPANGFWRLMHEGGFTQRRFLPSEGRELLAQGIGITNIVARETAGVKDLTREDFDEGRRILERKIARFRPKAVVFVGVTVYRAFRGDTSAITCGEQPERIAGARVFVVPNPSGRNAHYRYEDMLAFFRDAASQLYAHRG</sequence>
<dbReference type="InterPro" id="IPR015637">
    <property type="entry name" value="MUG/TDG"/>
</dbReference>
<dbReference type="SMART" id="SM00987">
    <property type="entry name" value="UreE_C"/>
    <property type="match status" value="1"/>
</dbReference>
<keyword evidence="1" id="KW-0227">DNA damage</keyword>
<dbReference type="InterPro" id="IPR036895">
    <property type="entry name" value="Uracil-DNA_glycosylase-like_sf"/>
</dbReference>
<evidence type="ECO:0000313" key="5">
    <source>
        <dbReference type="EMBL" id="WXA95018.1"/>
    </source>
</evidence>
<dbReference type="Gene3D" id="3.40.470.10">
    <property type="entry name" value="Uracil-DNA glycosylase-like domain"/>
    <property type="match status" value="1"/>
</dbReference>
<proteinExistence type="predicted"/>
<dbReference type="CDD" id="cd10028">
    <property type="entry name" value="UDG-F2_TDG_MUG"/>
    <property type="match status" value="1"/>
</dbReference>
<keyword evidence="3" id="KW-0234">DNA repair</keyword>
<dbReference type="Pfam" id="PF03167">
    <property type="entry name" value="UDG"/>
    <property type="match status" value="1"/>
</dbReference>
<organism evidence="5 6">
    <name type="scientific">Pendulispora brunnea</name>
    <dbReference type="NCBI Taxonomy" id="2905690"/>
    <lineage>
        <taxon>Bacteria</taxon>
        <taxon>Pseudomonadati</taxon>
        <taxon>Myxococcota</taxon>
        <taxon>Myxococcia</taxon>
        <taxon>Myxococcales</taxon>
        <taxon>Sorangiineae</taxon>
        <taxon>Pendulisporaceae</taxon>
        <taxon>Pendulispora</taxon>
    </lineage>
</organism>
<dbReference type="RefSeq" id="WP_394845628.1">
    <property type="nucleotide sequence ID" value="NZ_CP089982.1"/>
</dbReference>
<dbReference type="SMART" id="SM00986">
    <property type="entry name" value="UDG"/>
    <property type="match status" value="1"/>
</dbReference>
<feature type="domain" description="Uracil-DNA glycosylase-like" evidence="4">
    <location>
        <begin position="16"/>
        <end position="175"/>
    </location>
</feature>
<accession>A0ABZ2KCF6</accession>
<evidence type="ECO:0000259" key="4">
    <source>
        <dbReference type="SMART" id="SM00986"/>
    </source>
</evidence>
<name>A0ABZ2KCF6_9BACT</name>
<dbReference type="SUPFAM" id="SSF52141">
    <property type="entry name" value="Uracil-DNA glycosylase-like"/>
    <property type="match status" value="1"/>
</dbReference>
<keyword evidence="2" id="KW-0378">Hydrolase</keyword>
<protein>
    <submittedName>
        <fullName evidence="5">Mismatch-specific DNA-glycosylase</fullName>
    </submittedName>
</protein>